<organism evidence="8 9">
    <name type="scientific">Pseudomonas graminis</name>
    <dbReference type="NCBI Taxonomy" id="158627"/>
    <lineage>
        <taxon>Bacteria</taxon>
        <taxon>Pseudomonadati</taxon>
        <taxon>Pseudomonadota</taxon>
        <taxon>Gammaproteobacteria</taxon>
        <taxon>Pseudomonadales</taxon>
        <taxon>Pseudomonadaceae</taxon>
        <taxon>Pseudomonas</taxon>
    </lineage>
</organism>
<proteinExistence type="inferred from homology"/>
<evidence type="ECO:0000256" key="6">
    <source>
        <dbReference type="ARBA" id="ARBA00022857"/>
    </source>
</evidence>
<comment type="similarity">
    <text evidence="3">Belongs to the lysine N(6)-hydroxylase/L-ornithine N(5)-oxygenase family.</text>
</comment>
<dbReference type="InterPro" id="IPR036188">
    <property type="entry name" value="FAD/NAD-bd_sf"/>
</dbReference>
<accession>A0A1I0A8B6</accession>
<evidence type="ECO:0000313" key="9">
    <source>
        <dbReference type="Proteomes" id="UP000182332"/>
    </source>
</evidence>
<evidence type="ECO:0000256" key="3">
    <source>
        <dbReference type="ARBA" id="ARBA00007588"/>
    </source>
</evidence>
<dbReference type="Proteomes" id="UP000182332">
    <property type="component" value="Unassembled WGS sequence"/>
</dbReference>
<comment type="pathway">
    <text evidence="2">Siderophore biosynthesis.</text>
</comment>
<evidence type="ECO:0000313" key="8">
    <source>
        <dbReference type="EMBL" id="SES89484.1"/>
    </source>
</evidence>
<keyword evidence="7" id="KW-0560">Oxidoreductase</keyword>
<keyword evidence="5" id="KW-0274">FAD</keyword>
<sequence>MELVYDFIGIGFGPSNLALAIATKEHAQRSGLAPHVCFLEKKPAFNWHEGMLIDGSTMQISFLKDLVTLRNPASRFTFVNYLNERGRLQDFINLKTFFPTREEYTDYLTWAASHFNEQAHYGAEVMSVEPHFEDGRFVAMDVLSRDASGEISRRRARNLVFGIGGIPQSPAAFDGLEDPRVLHSAGYRGGIEKLLANRPGPVRVAVVGGGQSAAEIFEDLASRFDNVEATLVIRGSALKPSDDSPFVNQIFNPSFTDTIFNHSQERRVALFDEFRNTNYSVVDTDLIETIFQRMYQQKVRGEERHRMLTNREVVHAEVAADGIELFLRDAPHDQMHSESFDVVVLATGYRRDYHLELLSGIQQYIEGANVDRHYRLPLAPGSEAGIFLQGCCEDSHGLSDTLLSVLAIRSQEVVESIFGDQAQPCSARSAQGALQAQTEPRVALKLAR</sequence>
<dbReference type="InterPro" id="IPR025700">
    <property type="entry name" value="Lys/Orn_oxygenase"/>
</dbReference>
<dbReference type="SUPFAM" id="SSF51905">
    <property type="entry name" value="FAD/NAD(P)-binding domain"/>
    <property type="match status" value="2"/>
</dbReference>
<protein>
    <submittedName>
        <fullName evidence="8">L-ornithine N5-oxygenase</fullName>
    </submittedName>
</protein>
<comment type="cofactor">
    <cofactor evidence="1">
        <name>FAD</name>
        <dbReference type="ChEBI" id="CHEBI:57692"/>
    </cofactor>
</comment>
<dbReference type="AlphaFoldDB" id="A0A1I0A8B6"/>
<dbReference type="OrthoDB" id="7527071at2"/>
<gene>
    <name evidence="8" type="ORF">SAMN05216197_103141</name>
</gene>
<evidence type="ECO:0000256" key="5">
    <source>
        <dbReference type="ARBA" id="ARBA00022827"/>
    </source>
</evidence>
<keyword evidence="4" id="KW-0285">Flavoprotein</keyword>
<dbReference type="RefSeq" id="WP_074885111.1">
    <property type="nucleotide sequence ID" value="NZ_FOHW01000003.1"/>
</dbReference>
<dbReference type="GO" id="GO:0016491">
    <property type="term" value="F:oxidoreductase activity"/>
    <property type="evidence" value="ECO:0007669"/>
    <property type="project" value="UniProtKB-KW"/>
</dbReference>
<evidence type="ECO:0000256" key="1">
    <source>
        <dbReference type="ARBA" id="ARBA00001974"/>
    </source>
</evidence>
<dbReference type="PANTHER" id="PTHR42802:SF1">
    <property type="entry name" value="L-ORNITHINE N(5)-MONOOXYGENASE"/>
    <property type="match status" value="1"/>
</dbReference>
<dbReference type="EMBL" id="FOHW01000003">
    <property type="protein sequence ID" value="SES89484.1"/>
    <property type="molecule type" value="Genomic_DNA"/>
</dbReference>
<evidence type="ECO:0000256" key="4">
    <source>
        <dbReference type="ARBA" id="ARBA00022630"/>
    </source>
</evidence>
<keyword evidence="6" id="KW-0521">NADP</keyword>
<name>A0A1I0A8B6_9PSED</name>
<dbReference type="PANTHER" id="PTHR42802">
    <property type="entry name" value="MONOOXYGENASE"/>
    <property type="match status" value="1"/>
</dbReference>
<dbReference type="GO" id="GO:0006879">
    <property type="term" value="P:intracellular iron ion homeostasis"/>
    <property type="evidence" value="ECO:0007669"/>
    <property type="project" value="TreeGrafter"/>
</dbReference>
<reference evidence="8 9" key="1">
    <citation type="submission" date="2016-10" db="EMBL/GenBank/DDBJ databases">
        <authorList>
            <person name="de Groot N.N."/>
        </authorList>
    </citation>
    <scope>NUCLEOTIDE SEQUENCE [LARGE SCALE GENOMIC DNA]</scope>
    <source>
        <strain evidence="8 9">DSM 11363</strain>
    </source>
</reference>
<evidence type="ECO:0000256" key="2">
    <source>
        <dbReference type="ARBA" id="ARBA00004924"/>
    </source>
</evidence>
<evidence type="ECO:0000256" key="7">
    <source>
        <dbReference type="ARBA" id="ARBA00023002"/>
    </source>
</evidence>
<dbReference type="Pfam" id="PF13434">
    <property type="entry name" value="Lys_Orn_oxgnase"/>
    <property type="match status" value="1"/>
</dbReference>
<dbReference type="Gene3D" id="3.50.50.60">
    <property type="entry name" value="FAD/NAD(P)-binding domain"/>
    <property type="match status" value="1"/>
</dbReference>